<accession>A0A9Q4KR27</accession>
<dbReference type="PROSITE" id="PS50902">
    <property type="entry name" value="FLAVODOXIN_LIKE"/>
    <property type="match status" value="1"/>
</dbReference>
<gene>
    <name evidence="2" type="ORF">L0665_10100</name>
</gene>
<dbReference type="Gene3D" id="3.40.50.360">
    <property type="match status" value="1"/>
</dbReference>
<dbReference type="InterPro" id="IPR008254">
    <property type="entry name" value="Flavodoxin/NO_synth"/>
</dbReference>
<dbReference type="PANTHER" id="PTHR38030:SF2">
    <property type="entry name" value="PROTOPORPHYRINOGEN IX DEHYDROGENASE [QUINONE]"/>
    <property type="match status" value="1"/>
</dbReference>
<comment type="caution">
    <text evidence="2">The sequence shown here is derived from an EMBL/GenBank/DDBJ whole genome shotgun (WGS) entry which is preliminary data.</text>
</comment>
<sequence>MTGPRVLIAYATKYGTTKEIAEEIQDVLAENGIESDLTNVMETGIIDSYDAVILGSPVYMGKMLVEAREFCQHYRPYLKNIWLAIFVDGISCCNPGETNTSPLIAAIRDMHEYVRPVMEMGFSGAFSPVNLSEADAQIADMVHPPVGDFRDHEAIRIWAREIVSAISKHREIY</sequence>
<dbReference type="InterPro" id="IPR052200">
    <property type="entry name" value="Protoporphyrinogen_IX_DH"/>
</dbReference>
<dbReference type="Pfam" id="PF12724">
    <property type="entry name" value="Flavodoxin_5"/>
    <property type="match status" value="1"/>
</dbReference>
<name>A0A9Q4KR27_9EURY</name>
<dbReference type="RefSeq" id="WP_274925567.1">
    <property type="nucleotide sequence ID" value="NZ_JAKELO010000002.1"/>
</dbReference>
<dbReference type="InterPro" id="IPR029039">
    <property type="entry name" value="Flavoprotein-like_sf"/>
</dbReference>
<dbReference type="PANTHER" id="PTHR38030">
    <property type="entry name" value="PROTOPORPHYRINOGEN IX DEHYDROGENASE [MENAQUINONE]"/>
    <property type="match status" value="1"/>
</dbReference>
<dbReference type="GO" id="GO:0010181">
    <property type="term" value="F:FMN binding"/>
    <property type="evidence" value="ECO:0007669"/>
    <property type="project" value="InterPro"/>
</dbReference>
<dbReference type="GO" id="GO:0070819">
    <property type="term" value="F:menaquinone-dependent protoporphyrinogen oxidase activity"/>
    <property type="evidence" value="ECO:0007669"/>
    <property type="project" value="TreeGrafter"/>
</dbReference>
<dbReference type="GO" id="GO:0006783">
    <property type="term" value="P:heme biosynthetic process"/>
    <property type="evidence" value="ECO:0007669"/>
    <property type="project" value="TreeGrafter"/>
</dbReference>
<organism evidence="2 3">
    <name type="scientific">Methanogenium marinum</name>
    <dbReference type="NCBI Taxonomy" id="348610"/>
    <lineage>
        <taxon>Archaea</taxon>
        <taxon>Methanobacteriati</taxon>
        <taxon>Methanobacteriota</taxon>
        <taxon>Stenosarchaea group</taxon>
        <taxon>Methanomicrobia</taxon>
        <taxon>Methanomicrobiales</taxon>
        <taxon>Methanomicrobiaceae</taxon>
        <taxon>Methanogenium</taxon>
    </lineage>
</organism>
<proteinExistence type="predicted"/>
<evidence type="ECO:0000259" key="1">
    <source>
        <dbReference type="PROSITE" id="PS50902"/>
    </source>
</evidence>
<dbReference type="AlphaFoldDB" id="A0A9Q4KR27"/>
<feature type="domain" description="Flavodoxin-like" evidence="1">
    <location>
        <begin position="6"/>
        <end position="163"/>
    </location>
</feature>
<reference evidence="2" key="1">
    <citation type="submission" date="2022-01" db="EMBL/GenBank/DDBJ databases">
        <title>Draft genome of Methanogenium marinum DSM 15558.</title>
        <authorList>
            <person name="Chen S.-C."/>
            <person name="You Y.-T."/>
        </authorList>
    </citation>
    <scope>NUCLEOTIDE SEQUENCE</scope>
    <source>
        <strain evidence="2">DSM 15558</strain>
    </source>
</reference>
<protein>
    <submittedName>
        <fullName evidence="2">Flavodoxin domain-containing protein</fullName>
    </submittedName>
</protein>
<evidence type="ECO:0000313" key="3">
    <source>
        <dbReference type="Proteomes" id="UP001143747"/>
    </source>
</evidence>
<dbReference type="SUPFAM" id="SSF52218">
    <property type="entry name" value="Flavoproteins"/>
    <property type="match status" value="1"/>
</dbReference>
<dbReference type="EMBL" id="JAKELO010000002">
    <property type="protein sequence ID" value="MDE4908958.1"/>
    <property type="molecule type" value="Genomic_DNA"/>
</dbReference>
<evidence type="ECO:0000313" key="2">
    <source>
        <dbReference type="EMBL" id="MDE4908958.1"/>
    </source>
</evidence>
<dbReference type="InterPro" id="IPR026816">
    <property type="entry name" value="Flavodoxin_dom"/>
</dbReference>
<keyword evidence="3" id="KW-1185">Reference proteome</keyword>
<dbReference type="Proteomes" id="UP001143747">
    <property type="component" value="Unassembled WGS sequence"/>
</dbReference>